<evidence type="ECO:0000256" key="3">
    <source>
        <dbReference type="ARBA" id="ARBA00022806"/>
    </source>
</evidence>
<feature type="region of interest" description="Disordered" evidence="8">
    <location>
        <begin position="1"/>
        <end position="26"/>
    </location>
</feature>
<dbReference type="Pfam" id="PF00271">
    <property type="entry name" value="Helicase_C"/>
    <property type="match status" value="1"/>
</dbReference>
<dbReference type="SMART" id="SM00490">
    <property type="entry name" value="HELICc"/>
    <property type="match status" value="1"/>
</dbReference>
<comment type="domain">
    <text evidence="7">The Q motif is unique to and characteristic of the DEAD box family of RNA helicases and controls ATP binding and hydrolysis.</text>
</comment>
<evidence type="ECO:0000256" key="6">
    <source>
        <dbReference type="ARBA" id="ARBA00047984"/>
    </source>
</evidence>
<dbReference type="CDD" id="cd00268">
    <property type="entry name" value="DEADc"/>
    <property type="match status" value="1"/>
</dbReference>
<feature type="domain" description="Helicase C-terminal" evidence="10">
    <location>
        <begin position="296"/>
        <end position="451"/>
    </location>
</feature>
<keyword evidence="2 7" id="KW-0378">Hydrolase</keyword>
<keyword evidence="12" id="KW-1185">Reference proteome</keyword>
<feature type="domain" description="Helicase ATP-binding" evidence="9">
    <location>
        <begin position="72"/>
        <end position="287"/>
    </location>
</feature>
<dbReference type="InterPro" id="IPR044742">
    <property type="entry name" value="DEAD/DEAH_RhlB"/>
</dbReference>
<reference evidence="11 12" key="1">
    <citation type="submission" date="2024-04" db="EMBL/GenBank/DDBJ databases">
        <title>Phyllosticta paracitricarpa is synonymous to the EU quarantine fungus P. citricarpa based on phylogenomic analyses.</title>
        <authorList>
            <consortium name="Lawrence Berkeley National Laboratory"/>
            <person name="Van Ingen-Buijs V.A."/>
            <person name="Van Westerhoven A.C."/>
            <person name="Haridas S."/>
            <person name="Skiadas P."/>
            <person name="Martin F."/>
            <person name="Groenewald J.Z."/>
            <person name="Crous P.W."/>
            <person name="Seidl M.F."/>
        </authorList>
    </citation>
    <scope>NUCLEOTIDE SEQUENCE [LARGE SCALE GENOMIC DNA]</scope>
    <source>
        <strain evidence="11 12">CBS 123374</strain>
    </source>
</reference>
<evidence type="ECO:0000256" key="7">
    <source>
        <dbReference type="RuleBase" id="RU365068"/>
    </source>
</evidence>
<comment type="similarity">
    <text evidence="7">Belongs to the DEAD box helicase family.</text>
</comment>
<evidence type="ECO:0000313" key="12">
    <source>
        <dbReference type="Proteomes" id="UP001492380"/>
    </source>
</evidence>
<dbReference type="InterPro" id="IPR001650">
    <property type="entry name" value="Helicase_C-like"/>
</dbReference>
<dbReference type="InterPro" id="IPR014001">
    <property type="entry name" value="Helicase_ATP-bd"/>
</dbReference>
<dbReference type="InterPro" id="IPR027417">
    <property type="entry name" value="P-loop_NTPase"/>
</dbReference>
<dbReference type="Proteomes" id="UP001492380">
    <property type="component" value="Unassembled WGS sequence"/>
</dbReference>
<comment type="function">
    <text evidence="7">RNA helicase.</text>
</comment>
<comment type="caution">
    <text evidence="11">The sequence shown here is derived from an EMBL/GenBank/DDBJ whole genome shotgun (WGS) entry which is preliminary data.</text>
</comment>
<name>A0ABR1YUW1_9PEZI</name>
<comment type="catalytic activity">
    <reaction evidence="6 7">
        <text>ATP + H2O = ADP + phosphate + H(+)</text>
        <dbReference type="Rhea" id="RHEA:13065"/>
        <dbReference type="ChEBI" id="CHEBI:15377"/>
        <dbReference type="ChEBI" id="CHEBI:15378"/>
        <dbReference type="ChEBI" id="CHEBI:30616"/>
        <dbReference type="ChEBI" id="CHEBI:43474"/>
        <dbReference type="ChEBI" id="CHEBI:456216"/>
        <dbReference type="EC" id="3.6.4.13"/>
    </reaction>
</comment>
<accession>A0ABR1YUW1</accession>
<evidence type="ECO:0000313" key="11">
    <source>
        <dbReference type="EMBL" id="KAK8239997.1"/>
    </source>
</evidence>
<dbReference type="GO" id="GO:0016787">
    <property type="term" value="F:hydrolase activity"/>
    <property type="evidence" value="ECO:0007669"/>
    <property type="project" value="UniProtKB-KW"/>
</dbReference>
<dbReference type="PROSITE" id="PS51194">
    <property type="entry name" value="HELICASE_CTER"/>
    <property type="match status" value="1"/>
</dbReference>
<dbReference type="PROSITE" id="PS51192">
    <property type="entry name" value="HELICASE_ATP_BIND_1"/>
    <property type="match status" value="1"/>
</dbReference>
<proteinExistence type="inferred from homology"/>
<gene>
    <name evidence="11" type="ORF">HDK90DRAFT_463644</name>
</gene>
<keyword evidence="1 7" id="KW-0547">Nucleotide-binding</keyword>
<evidence type="ECO:0000259" key="10">
    <source>
        <dbReference type="PROSITE" id="PS51194"/>
    </source>
</evidence>
<keyword evidence="4 7" id="KW-0067">ATP-binding</keyword>
<evidence type="ECO:0000256" key="5">
    <source>
        <dbReference type="ARBA" id="ARBA00022884"/>
    </source>
</evidence>
<evidence type="ECO:0000256" key="4">
    <source>
        <dbReference type="ARBA" id="ARBA00022840"/>
    </source>
</evidence>
<dbReference type="InterPro" id="IPR011545">
    <property type="entry name" value="DEAD/DEAH_box_helicase_dom"/>
</dbReference>
<evidence type="ECO:0000256" key="8">
    <source>
        <dbReference type="SAM" id="MobiDB-lite"/>
    </source>
</evidence>
<evidence type="ECO:0000256" key="2">
    <source>
        <dbReference type="ARBA" id="ARBA00022801"/>
    </source>
</evidence>
<protein>
    <recommendedName>
        <fullName evidence="7">ATP-dependent RNA helicase</fullName>
        <ecNumber evidence="7">3.6.4.13</ecNumber>
    </recommendedName>
</protein>
<dbReference type="SMART" id="SM00487">
    <property type="entry name" value="DEXDc"/>
    <property type="match status" value="1"/>
</dbReference>
<sequence length="468" mass="52465">MIRPGSRAGHASNQATRQDGSDFNGPAEESVLKGYTEALSDWTTFNFPQFLLQRLQSLDIIKPTLVQRELIEVLGHKSFNALVSAEFSSGKTFGICLSTIKYAFDRLVRESDRHVPPRILPVALILCSNRENALQTFETLQALTSAGPVRVVITIGGQKMRPQLKRLQVGCDIVFATPGRLLGLVKSGSFPLRHVPLLVMDEAQSLLSKSFEDQIRRLWESSFLRIANGSSDIVGVETSFGFVSSHYSKEMLKKVRNYDGKRVLVSAYKPKEVPSQIRRVELMFEPVPDGELNCTKIRQVLSFVRGKVIIFANTIQEVEIMSHELRDIERLVVRSSLYFQNEREIALKKSESTERCAILTTDSFAEGIDIPDVEFVIHAALPRQWPEKGPSTDTPWGRYMERNGRTGRLGTTGFSLAFYSPGDSELFPMIAGLAVRARQQKDVETVVQKLHAGERILPEAYPQPLAEI</sequence>
<dbReference type="EC" id="3.6.4.13" evidence="7"/>
<dbReference type="Gene3D" id="3.40.50.300">
    <property type="entry name" value="P-loop containing nucleotide triphosphate hydrolases"/>
    <property type="match status" value="2"/>
</dbReference>
<dbReference type="PANTHER" id="PTHR24031">
    <property type="entry name" value="RNA HELICASE"/>
    <property type="match status" value="1"/>
</dbReference>
<organism evidence="11 12">
    <name type="scientific">Phyllosticta capitalensis</name>
    <dbReference type="NCBI Taxonomy" id="121624"/>
    <lineage>
        <taxon>Eukaryota</taxon>
        <taxon>Fungi</taxon>
        <taxon>Dikarya</taxon>
        <taxon>Ascomycota</taxon>
        <taxon>Pezizomycotina</taxon>
        <taxon>Dothideomycetes</taxon>
        <taxon>Dothideomycetes incertae sedis</taxon>
        <taxon>Botryosphaeriales</taxon>
        <taxon>Phyllostictaceae</taxon>
        <taxon>Phyllosticta</taxon>
    </lineage>
</organism>
<dbReference type="SUPFAM" id="SSF52540">
    <property type="entry name" value="P-loop containing nucleoside triphosphate hydrolases"/>
    <property type="match status" value="1"/>
</dbReference>
<keyword evidence="3 7" id="KW-0347">Helicase</keyword>
<dbReference type="EMBL" id="JBBWRZ010000003">
    <property type="protein sequence ID" value="KAK8239997.1"/>
    <property type="molecule type" value="Genomic_DNA"/>
</dbReference>
<keyword evidence="5 7" id="KW-0694">RNA-binding</keyword>
<evidence type="ECO:0000259" key="9">
    <source>
        <dbReference type="PROSITE" id="PS51192"/>
    </source>
</evidence>
<dbReference type="Pfam" id="PF00270">
    <property type="entry name" value="DEAD"/>
    <property type="match status" value="1"/>
</dbReference>
<evidence type="ECO:0000256" key="1">
    <source>
        <dbReference type="ARBA" id="ARBA00022741"/>
    </source>
</evidence>